<reference evidence="2" key="1">
    <citation type="submission" date="2016-10" db="EMBL/GenBank/DDBJ databases">
        <authorList>
            <person name="Varghese N."/>
            <person name="Submissions S."/>
        </authorList>
    </citation>
    <scope>NUCLEOTIDE SEQUENCE [LARGE SCALE GENOMIC DNA]</scope>
    <source>
        <strain evidence="2">DSM 17465</strain>
    </source>
</reference>
<protein>
    <recommendedName>
        <fullName evidence="3">BNR repeat-containing family member</fullName>
    </recommendedName>
</protein>
<keyword evidence="2" id="KW-1185">Reference proteome</keyword>
<dbReference type="RefSeq" id="WP_054785070.1">
    <property type="nucleotide sequence ID" value="NZ_FPBD01000001.1"/>
</dbReference>
<evidence type="ECO:0000313" key="2">
    <source>
        <dbReference type="Proteomes" id="UP000183371"/>
    </source>
</evidence>
<dbReference type="EMBL" id="FPBD01000001">
    <property type="protein sequence ID" value="SFT37469.1"/>
    <property type="molecule type" value="Genomic_DNA"/>
</dbReference>
<sequence length="306" mass="34902">MTATLYTMTPTQQAGVMEWSEVGQPAFSQSYDALTTYDNYGTMILVGYHKGSGNCDTFELLEAEPWIKQVPNTFELGKDWDSIQPFYMMNKPHLLAYQSKNGHMYFFPLTKDLKSEYPLHFYHTRYPYTTNLSEVKCAVDLGQNFVFGYNHTDGSVNTWTISATAKSEGKSPPLVVENVWAHQWAKGWTRFAFFTWGKENFFLKTNTWKPNVNIDHFSDDLSEGTNEVGSHLHLKDDQELDIVHPFMVGPGDPYFMTYMASNGEVTLNRVHGDCMGWTTEATITAVTGVSQIIPYRLGDQNYALFM</sequence>
<dbReference type="AlphaFoldDB" id="A0A1I6XGK8"/>
<evidence type="ECO:0000313" key="1">
    <source>
        <dbReference type="EMBL" id="SFT37469.1"/>
    </source>
</evidence>
<dbReference type="Proteomes" id="UP000183371">
    <property type="component" value="Unassembled WGS sequence"/>
</dbReference>
<evidence type="ECO:0008006" key="3">
    <source>
        <dbReference type="Google" id="ProtNLM"/>
    </source>
</evidence>
<organism evidence="1 2">
    <name type="scientific">Pseudovibrio denitrificans</name>
    <dbReference type="NCBI Taxonomy" id="258256"/>
    <lineage>
        <taxon>Bacteria</taxon>
        <taxon>Pseudomonadati</taxon>
        <taxon>Pseudomonadota</taxon>
        <taxon>Alphaproteobacteria</taxon>
        <taxon>Hyphomicrobiales</taxon>
        <taxon>Stappiaceae</taxon>
        <taxon>Pseudovibrio</taxon>
    </lineage>
</organism>
<proteinExistence type="predicted"/>
<accession>A0A1I6XGK8</accession>
<name>A0A1I6XGK8_9HYPH</name>
<gene>
    <name evidence="1" type="ORF">SAMN05444141_101181</name>
</gene>